<gene>
    <name evidence="2" type="ORF">C1SCF055_LOCUS17581</name>
</gene>
<reference evidence="2" key="1">
    <citation type="submission" date="2022-10" db="EMBL/GenBank/DDBJ databases">
        <authorList>
            <person name="Chen Y."/>
            <person name="Dougan E. K."/>
            <person name="Chan C."/>
            <person name="Rhodes N."/>
            <person name="Thang M."/>
        </authorList>
    </citation>
    <scope>NUCLEOTIDE SEQUENCE</scope>
</reference>
<accession>A0A9P1FY73</accession>
<protein>
    <submittedName>
        <fullName evidence="2">Uncharacterized protein</fullName>
    </submittedName>
</protein>
<dbReference type="EMBL" id="CAMXCT010001495">
    <property type="protein sequence ID" value="CAI3990607.1"/>
    <property type="molecule type" value="Genomic_DNA"/>
</dbReference>
<keyword evidence="1" id="KW-0812">Transmembrane</keyword>
<dbReference type="AlphaFoldDB" id="A0A9P1FY73"/>
<keyword evidence="4" id="KW-1185">Reference proteome</keyword>
<proteinExistence type="predicted"/>
<name>A0A9P1FY73_9DINO</name>
<organism evidence="2">
    <name type="scientific">Cladocopium goreaui</name>
    <dbReference type="NCBI Taxonomy" id="2562237"/>
    <lineage>
        <taxon>Eukaryota</taxon>
        <taxon>Sar</taxon>
        <taxon>Alveolata</taxon>
        <taxon>Dinophyceae</taxon>
        <taxon>Suessiales</taxon>
        <taxon>Symbiodiniaceae</taxon>
        <taxon>Cladocopium</taxon>
    </lineage>
</organism>
<dbReference type="EMBL" id="CAMXCT030001495">
    <property type="protein sequence ID" value="CAL4777919.1"/>
    <property type="molecule type" value="Genomic_DNA"/>
</dbReference>
<dbReference type="EMBL" id="CAMXCT020001495">
    <property type="protein sequence ID" value="CAL1143982.1"/>
    <property type="molecule type" value="Genomic_DNA"/>
</dbReference>
<dbReference type="Proteomes" id="UP001152797">
    <property type="component" value="Unassembled WGS sequence"/>
</dbReference>
<comment type="caution">
    <text evidence="2">The sequence shown here is derived from an EMBL/GenBank/DDBJ whole genome shotgun (WGS) entry which is preliminary data.</text>
</comment>
<evidence type="ECO:0000313" key="2">
    <source>
        <dbReference type="EMBL" id="CAI3990607.1"/>
    </source>
</evidence>
<evidence type="ECO:0000313" key="4">
    <source>
        <dbReference type="Proteomes" id="UP001152797"/>
    </source>
</evidence>
<evidence type="ECO:0000313" key="3">
    <source>
        <dbReference type="EMBL" id="CAL4777919.1"/>
    </source>
</evidence>
<keyword evidence="1" id="KW-1133">Transmembrane helix</keyword>
<evidence type="ECO:0000256" key="1">
    <source>
        <dbReference type="SAM" id="Phobius"/>
    </source>
</evidence>
<feature type="transmembrane region" description="Helical" evidence="1">
    <location>
        <begin position="26"/>
        <end position="48"/>
    </location>
</feature>
<keyword evidence="1" id="KW-0472">Membrane</keyword>
<reference evidence="3 4" key="2">
    <citation type="submission" date="2024-05" db="EMBL/GenBank/DDBJ databases">
        <authorList>
            <person name="Chen Y."/>
            <person name="Shah S."/>
            <person name="Dougan E. K."/>
            <person name="Thang M."/>
            <person name="Chan C."/>
        </authorList>
    </citation>
    <scope>NUCLEOTIDE SEQUENCE [LARGE SCALE GENOMIC DNA]</scope>
</reference>
<sequence length="191" mass="21971">MSSVLSYSHYTISQTKDNLKVSETHWFHTAGTGCFFFSTLACSFSVCIKIHHLNNKRDNDYINIYYKIINHYTTVTTIILPKLCYSLVSITRKFLLFRNNTSCDENSGRSIPHGGHFLIEKDKDTSAFQGTNERLYEHILASAFKKHDAFKNSEQKQISSQCAFTYERYSGAYLRATQRICGPEIHRSAAR</sequence>